<protein>
    <submittedName>
        <fullName evidence="3">Uncharacterized protein</fullName>
    </submittedName>
</protein>
<name>A0ABD0VCE7_DENTH</name>
<gene>
    <name evidence="3" type="ORF">M5K25_006288</name>
</gene>
<evidence type="ECO:0000256" key="2">
    <source>
        <dbReference type="SAM" id="Phobius"/>
    </source>
</evidence>
<dbReference type="EMBL" id="JANQDX010000006">
    <property type="protein sequence ID" value="KAL0922313.1"/>
    <property type="molecule type" value="Genomic_DNA"/>
</dbReference>
<proteinExistence type="predicted"/>
<dbReference type="Proteomes" id="UP001552299">
    <property type="component" value="Unassembled WGS sequence"/>
</dbReference>
<feature type="compositionally biased region" description="Basic and acidic residues" evidence="1">
    <location>
        <begin position="98"/>
        <end position="111"/>
    </location>
</feature>
<evidence type="ECO:0000313" key="3">
    <source>
        <dbReference type="EMBL" id="KAL0922313.1"/>
    </source>
</evidence>
<reference evidence="3 4" key="1">
    <citation type="journal article" date="2024" name="Plant Biotechnol. J.">
        <title>Dendrobium thyrsiflorum genome and its molecular insights into genes involved in important horticultural traits.</title>
        <authorList>
            <person name="Chen B."/>
            <person name="Wang J.Y."/>
            <person name="Zheng P.J."/>
            <person name="Li K.L."/>
            <person name="Liang Y.M."/>
            <person name="Chen X.F."/>
            <person name="Zhang C."/>
            <person name="Zhao X."/>
            <person name="He X."/>
            <person name="Zhang G.Q."/>
            <person name="Liu Z.J."/>
            <person name="Xu Q."/>
        </authorList>
    </citation>
    <scope>NUCLEOTIDE SEQUENCE [LARGE SCALE GENOMIC DNA]</scope>
    <source>
        <strain evidence="3">GZMU011</strain>
    </source>
</reference>
<evidence type="ECO:0000313" key="4">
    <source>
        <dbReference type="Proteomes" id="UP001552299"/>
    </source>
</evidence>
<comment type="caution">
    <text evidence="3">The sequence shown here is derived from an EMBL/GenBank/DDBJ whole genome shotgun (WGS) entry which is preliminary data.</text>
</comment>
<organism evidence="3 4">
    <name type="scientific">Dendrobium thyrsiflorum</name>
    <name type="common">Pinecone-like raceme dendrobium</name>
    <name type="synonym">Orchid</name>
    <dbReference type="NCBI Taxonomy" id="117978"/>
    <lineage>
        <taxon>Eukaryota</taxon>
        <taxon>Viridiplantae</taxon>
        <taxon>Streptophyta</taxon>
        <taxon>Embryophyta</taxon>
        <taxon>Tracheophyta</taxon>
        <taxon>Spermatophyta</taxon>
        <taxon>Magnoliopsida</taxon>
        <taxon>Liliopsida</taxon>
        <taxon>Asparagales</taxon>
        <taxon>Orchidaceae</taxon>
        <taxon>Epidendroideae</taxon>
        <taxon>Malaxideae</taxon>
        <taxon>Dendrobiinae</taxon>
        <taxon>Dendrobium</taxon>
    </lineage>
</organism>
<dbReference type="AlphaFoldDB" id="A0ABD0VCE7"/>
<keyword evidence="2" id="KW-0472">Membrane</keyword>
<evidence type="ECO:0000256" key="1">
    <source>
        <dbReference type="SAM" id="MobiDB-lite"/>
    </source>
</evidence>
<keyword evidence="2" id="KW-0812">Transmembrane</keyword>
<sequence>MAEVLLLGCSDSTVHLLRLLGFAALLLRFKLHLLGFVVLLLEFAFPLLGCLCSTLHLKESRERSEIALASLLLLDHRQSSAESPSDYHLRPDVLPDHPLRPDVLPDHHQRPDVLPNHHLRPDVLPDNHLRPDVLPDHHLRPDVLLDRHLRPDVLPDRHLRLDVLPDHHLRPDVLLKARHSVRSPLDARRSAGPPPNIIPPPNYRLTPELETMNFKDEGMLEVSIKALTEGSSICEVAEFAMINLLNHACSNTM</sequence>
<accession>A0ABD0VCE7</accession>
<feature type="transmembrane region" description="Helical" evidence="2">
    <location>
        <begin position="33"/>
        <end position="57"/>
    </location>
</feature>
<feature type="region of interest" description="Disordered" evidence="1">
    <location>
        <begin position="98"/>
        <end position="122"/>
    </location>
</feature>
<keyword evidence="2" id="KW-1133">Transmembrane helix</keyword>
<keyword evidence="4" id="KW-1185">Reference proteome</keyword>